<dbReference type="GO" id="GO:0016712">
    <property type="term" value="F:oxidoreductase activity, acting on paired donors, with incorporation or reduction of molecular oxygen, reduced flavin or flavoprotein as one donor, and incorporation of one atom of oxygen"/>
    <property type="evidence" value="ECO:0007669"/>
    <property type="project" value="TreeGrafter"/>
</dbReference>
<dbReference type="Pfam" id="PF00067">
    <property type="entry name" value="p450"/>
    <property type="match status" value="1"/>
</dbReference>
<evidence type="ECO:0000256" key="4">
    <source>
        <dbReference type="ARBA" id="ARBA00022723"/>
    </source>
</evidence>
<keyword evidence="5" id="KW-0408">Iron</keyword>
<sequence>MHAYIGEGNVNPLQYSCLENPRDRGAWWADLAQCLIYNIHTINIKKIHKEIDQVIGSHRPPALDDRAQMPYTDAVIHEIQRFSDLIPMGVPHMVTKDTHFRGYILPKGTEVYPILSSALHDSHYFEKPDDFNPNHFLDANGAVKKIDAFMPFSIEPRSHPKGTTLVRATSIPLYTQVSNLLSTTMSQTFYQRFKITHQTSHKETQFLPQEVYSPTREMSMRYMVTEKSINE</sequence>
<evidence type="ECO:0000256" key="5">
    <source>
        <dbReference type="ARBA" id="ARBA00023004"/>
    </source>
</evidence>
<evidence type="ECO:0000256" key="1">
    <source>
        <dbReference type="ARBA" id="ARBA00001971"/>
    </source>
</evidence>
<dbReference type="GO" id="GO:0005506">
    <property type="term" value="F:iron ion binding"/>
    <property type="evidence" value="ECO:0007669"/>
    <property type="project" value="InterPro"/>
</dbReference>
<gene>
    <name evidence="6" type="ORF">FD754_025387</name>
</gene>
<name>A0A5N3UKB2_MUNMU</name>
<dbReference type="PRINTS" id="PR00463">
    <property type="entry name" value="EP450I"/>
</dbReference>
<evidence type="ECO:0000313" key="7">
    <source>
        <dbReference type="Proteomes" id="UP000326458"/>
    </source>
</evidence>
<dbReference type="EMBL" id="VCEA01012875">
    <property type="protein sequence ID" value="KAB0337053.1"/>
    <property type="molecule type" value="Genomic_DNA"/>
</dbReference>
<evidence type="ECO:0000256" key="3">
    <source>
        <dbReference type="ARBA" id="ARBA00022617"/>
    </source>
</evidence>
<keyword evidence="3" id="KW-0349">Heme</keyword>
<reference evidence="6 7" key="1">
    <citation type="submission" date="2019-06" db="EMBL/GenBank/DDBJ databases">
        <title>Discovery of a novel chromosome fission-fusion reversal in muntjac.</title>
        <authorList>
            <person name="Mudd A.B."/>
            <person name="Bredeson J.V."/>
            <person name="Baum R."/>
            <person name="Hockemeyer D."/>
            <person name="Rokhsar D.S."/>
        </authorList>
    </citation>
    <scope>NUCLEOTIDE SEQUENCE [LARGE SCALE GENOMIC DNA]</scope>
    <source>
        <strain evidence="6">UTSW_UCB_Mm</strain>
        <tissue evidence="6">Fibroblast cell line</tissue>
    </source>
</reference>
<dbReference type="AlphaFoldDB" id="A0A5N3UKB2"/>
<organism evidence="6 7">
    <name type="scientific">Muntiacus muntjak</name>
    <name type="common">Barking deer</name>
    <name type="synonym">Indian muntjac</name>
    <dbReference type="NCBI Taxonomy" id="9888"/>
    <lineage>
        <taxon>Eukaryota</taxon>
        <taxon>Metazoa</taxon>
        <taxon>Chordata</taxon>
        <taxon>Craniata</taxon>
        <taxon>Vertebrata</taxon>
        <taxon>Euteleostomi</taxon>
        <taxon>Mammalia</taxon>
        <taxon>Eutheria</taxon>
        <taxon>Laurasiatheria</taxon>
        <taxon>Artiodactyla</taxon>
        <taxon>Ruminantia</taxon>
        <taxon>Pecora</taxon>
        <taxon>Cervidae</taxon>
        <taxon>Muntiacinae</taxon>
        <taxon>Muntiacus</taxon>
    </lineage>
</organism>
<accession>A0A5N3UKB2</accession>
<dbReference type="InterPro" id="IPR050182">
    <property type="entry name" value="Cytochrome_P450_fam2"/>
</dbReference>
<dbReference type="Proteomes" id="UP000326458">
    <property type="component" value="Unassembled WGS sequence"/>
</dbReference>
<dbReference type="InterPro" id="IPR002401">
    <property type="entry name" value="Cyt_P450_E_grp-I"/>
</dbReference>
<comment type="similarity">
    <text evidence="2">Belongs to the cytochrome P450 family.</text>
</comment>
<dbReference type="GO" id="GO:0008392">
    <property type="term" value="F:arachidonate epoxygenase activity"/>
    <property type="evidence" value="ECO:0007669"/>
    <property type="project" value="TreeGrafter"/>
</dbReference>
<dbReference type="GO" id="GO:0005737">
    <property type="term" value="C:cytoplasm"/>
    <property type="evidence" value="ECO:0007669"/>
    <property type="project" value="TreeGrafter"/>
</dbReference>
<dbReference type="InterPro" id="IPR001128">
    <property type="entry name" value="Cyt_P450"/>
</dbReference>
<dbReference type="Gene3D" id="1.10.630.10">
    <property type="entry name" value="Cytochrome P450"/>
    <property type="match status" value="1"/>
</dbReference>
<evidence type="ECO:0000313" key="6">
    <source>
        <dbReference type="EMBL" id="KAB0337053.1"/>
    </source>
</evidence>
<dbReference type="InterPro" id="IPR036396">
    <property type="entry name" value="Cyt_P450_sf"/>
</dbReference>
<comment type="cofactor">
    <cofactor evidence="1">
        <name>heme</name>
        <dbReference type="ChEBI" id="CHEBI:30413"/>
    </cofactor>
</comment>
<keyword evidence="4" id="KW-0479">Metal-binding</keyword>
<dbReference type="GO" id="GO:0020037">
    <property type="term" value="F:heme binding"/>
    <property type="evidence" value="ECO:0007669"/>
    <property type="project" value="InterPro"/>
</dbReference>
<comment type="caution">
    <text evidence="6">The sequence shown here is derived from an EMBL/GenBank/DDBJ whole genome shotgun (WGS) entry which is preliminary data.</text>
</comment>
<dbReference type="SUPFAM" id="SSF48264">
    <property type="entry name" value="Cytochrome P450"/>
    <property type="match status" value="1"/>
</dbReference>
<proteinExistence type="inferred from homology"/>
<dbReference type="GO" id="GO:0019373">
    <property type="term" value="P:epoxygenase P450 pathway"/>
    <property type="evidence" value="ECO:0007669"/>
    <property type="project" value="TreeGrafter"/>
</dbReference>
<protein>
    <submittedName>
        <fullName evidence="6">Uncharacterized protein</fullName>
    </submittedName>
</protein>
<dbReference type="GO" id="GO:0006805">
    <property type="term" value="P:xenobiotic metabolic process"/>
    <property type="evidence" value="ECO:0007669"/>
    <property type="project" value="TreeGrafter"/>
</dbReference>
<dbReference type="PANTHER" id="PTHR24300">
    <property type="entry name" value="CYTOCHROME P450 508A4-RELATED"/>
    <property type="match status" value="1"/>
</dbReference>
<evidence type="ECO:0000256" key="2">
    <source>
        <dbReference type="ARBA" id="ARBA00010617"/>
    </source>
</evidence>
<dbReference type="PANTHER" id="PTHR24300:SF406">
    <property type="entry name" value="CYTOCHROME P450 2B6"/>
    <property type="match status" value="1"/>
</dbReference>
<keyword evidence="7" id="KW-1185">Reference proteome</keyword>